<dbReference type="AlphaFoldDB" id="A0A433V9S3"/>
<dbReference type="PANTHER" id="PTHR24305">
    <property type="entry name" value="CYTOCHROME P450"/>
    <property type="match status" value="1"/>
</dbReference>
<evidence type="ECO:0000256" key="2">
    <source>
        <dbReference type="ARBA" id="ARBA00010617"/>
    </source>
</evidence>
<sequence>MVVTYNLPDGPSTAPLLRMMKLVFQPVKYMEDYAKAYGDTLTLRNKSGNHIVYFSHPQALQQIYTADASYFEAGNGNRFLRFLVGANSLLLLDGERHLEQRQLLTPPFHGDRMRAYGDTIREITLSVMDSWEVGTPFNIRSSMQEISLRVILRVVFGLDEGNVLTEIQRRLSSLLDFMGSPLMSSSLFFGFLQKDFGALSPWGWMRREIEKIDELVYALIQERKTETSKERQDILSLMMSARYDDGQPMSDIELRDQLMTLMLAGHETTASALTWAFYWLDIQSETRAKLLHELSTLNSIDDTIAISKLPYLTAVCQESLRIYPILLTGVFRKVVKPIEIMGYKLPEGIWIAPGIYMAHHREETYPEPNKFKPERFLNRQYSAYEFIPFGGGSRRCIGSAFAMHEMKIVLATVLSKYKLSLLNKRPVKPTRRGLTVATPPGMKMLATDITDVTDRLFK</sequence>
<name>A0A433V9S3_9CYAN</name>
<dbReference type="PRINTS" id="PR00463">
    <property type="entry name" value="EP450I"/>
</dbReference>
<keyword evidence="3 4" id="KW-0408">Iron</keyword>
<dbReference type="InterPro" id="IPR017972">
    <property type="entry name" value="Cyt_P450_CS"/>
</dbReference>
<dbReference type="GO" id="GO:0020037">
    <property type="term" value="F:heme binding"/>
    <property type="evidence" value="ECO:0007669"/>
    <property type="project" value="InterPro"/>
</dbReference>
<dbReference type="Proteomes" id="UP000271624">
    <property type="component" value="Unassembled WGS sequence"/>
</dbReference>
<evidence type="ECO:0000256" key="1">
    <source>
        <dbReference type="ARBA" id="ARBA00001971"/>
    </source>
</evidence>
<keyword evidence="6" id="KW-1185">Reference proteome</keyword>
<dbReference type="CDD" id="cd11053">
    <property type="entry name" value="CYP110-like"/>
    <property type="match status" value="1"/>
</dbReference>
<keyword evidence="4" id="KW-0560">Oxidoreductase</keyword>
<keyword evidence="3 4" id="KW-0479">Metal-binding</keyword>
<gene>
    <name evidence="5" type="ORF">DSM106972_057710</name>
</gene>
<dbReference type="InterPro" id="IPR050121">
    <property type="entry name" value="Cytochrome_P450_monoxygenase"/>
</dbReference>
<reference evidence="5" key="1">
    <citation type="submission" date="2018-12" db="EMBL/GenBank/DDBJ databases">
        <authorList>
            <person name="Will S."/>
            <person name="Neumann-Schaal M."/>
            <person name="Henke P."/>
        </authorList>
    </citation>
    <scope>NUCLEOTIDE SEQUENCE</scope>
    <source>
        <strain evidence="5">PCC 7102</strain>
    </source>
</reference>
<dbReference type="GO" id="GO:0004497">
    <property type="term" value="F:monooxygenase activity"/>
    <property type="evidence" value="ECO:0007669"/>
    <property type="project" value="UniProtKB-KW"/>
</dbReference>
<dbReference type="PANTHER" id="PTHR24305:SF166">
    <property type="entry name" value="CYTOCHROME P450 12A4, MITOCHONDRIAL-RELATED"/>
    <property type="match status" value="1"/>
</dbReference>
<dbReference type="GO" id="GO:0016705">
    <property type="term" value="F:oxidoreductase activity, acting on paired donors, with incorporation or reduction of molecular oxygen"/>
    <property type="evidence" value="ECO:0007669"/>
    <property type="project" value="InterPro"/>
</dbReference>
<dbReference type="OrthoDB" id="446280at2"/>
<comment type="cofactor">
    <cofactor evidence="1 3">
        <name>heme</name>
        <dbReference type="ChEBI" id="CHEBI:30413"/>
    </cofactor>
</comment>
<protein>
    <submittedName>
        <fullName evidence="5">Cytochrome P450</fullName>
    </submittedName>
</protein>
<keyword evidence="3 4" id="KW-0349">Heme</keyword>
<comment type="similarity">
    <text evidence="2 4">Belongs to the cytochrome P450 family.</text>
</comment>
<evidence type="ECO:0000313" key="5">
    <source>
        <dbReference type="EMBL" id="RUT02851.1"/>
    </source>
</evidence>
<comment type="caution">
    <text evidence="5">The sequence shown here is derived from an EMBL/GenBank/DDBJ whole genome shotgun (WGS) entry which is preliminary data.</text>
</comment>
<dbReference type="InterPro" id="IPR002401">
    <property type="entry name" value="Cyt_P450_E_grp-I"/>
</dbReference>
<dbReference type="EMBL" id="RSCL01000015">
    <property type="protein sequence ID" value="RUT02851.1"/>
    <property type="molecule type" value="Genomic_DNA"/>
</dbReference>
<feature type="binding site" description="axial binding residue" evidence="3">
    <location>
        <position position="396"/>
    </location>
    <ligand>
        <name>heme</name>
        <dbReference type="ChEBI" id="CHEBI:30413"/>
    </ligand>
    <ligandPart>
        <name>Fe</name>
        <dbReference type="ChEBI" id="CHEBI:18248"/>
    </ligandPart>
</feature>
<accession>A0A433V9S3</accession>
<dbReference type="PROSITE" id="PS00086">
    <property type="entry name" value="CYTOCHROME_P450"/>
    <property type="match status" value="1"/>
</dbReference>
<evidence type="ECO:0000313" key="6">
    <source>
        <dbReference type="Proteomes" id="UP000271624"/>
    </source>
</evidence>
<evidence type="ECO:0000256" key="4">
    <source>
        <dbReference type="RuleBase" id="RU000461"/>
    </source>
</evidence>
<dbReference type="Pfam" id="PF00067">
    <property type="entry name" value="p450"/>
    <property type="match status" value="1"/>
</dbReference>
<keyword evidence="4" id="KW-0503">Monooxygenase</keyword>
<dbReference type="SUPFAM" id="SSF48264">
    <property type="entry name" value="Cytochrome P450"/>
    <property type="match status" value="1"/>
</dbReference>
<dbReference type="GO" id="GO:0005506">
    <property type="term" value="F:iron ion binding"/>
    <property type="evidence" value="ECO:0007669"/>
    <property type="project" value="InterPro"/>
</dbReference>
<dbReference type="Gene3D" id="1.10.630.10">
    <property type="entry name" value="Cytochrome P450"/>
    <property type="match status" value="1"/>
</dbReference>
<dbReference type="PRINTS" id="PR00385">
    <property type="entry name" value="P450"/>
</dbReference>
<evidence type="ECO:0000256" key="3">
    <source>
        <dbReference type="PIRSR" id="PIRSR602401-1"/>
    </source>
</evidence>
<dbReference type="InterPro" id="IPR001128">
    <property type="entry name" value="Cyt_P450"/>
</dbReference>
<dbReference type="RefSeq" id="WP_127084030.1">
    <property type="nucleotide sequence ID" value="NZ_RSCL01000015.1"/>
</dbReference>
<organism evidence="5 6">
    <name type="scientific">Dulcicalothrix desertica PCC 7102</name>
    <dbReference type="NCBI Taxonomy" id="232991"/>
    <lineage>
        <taxon>Bacteria</taxon>
        <taxon>Bacillati</taxon>
        <taxon>Cyanobacteriota</taxon>
        <taxon>Cyanophyceae</taxon>
        <taxon>Nostocales</taxon>
        <taxon>Calotrichaceae</taxon>
        <taxon>Dulcicalothrix</taxon>
    </lineage>
</organism>
<dbReference type="InterPro" id="IPR036396">
    <property type="entry name" value="Cyt_P450_sf"/>
</dbReference>
<reference evidence="5" key="2">
    <citation type="journal article" date="2019" name="Genome Biol. Evol.">
        <title>Day and night: Metabolic profiles and evolutionary relationships of six axenic non-marine cyanobacteria.</title>
        <authorList>
            <person name="Will S.E."/>
            <person name="Henke P."/>
            <person name="Boedeker C."/>
            <person name="Huang S."/>
            <person name="Brinkmann H."/>
            <person name="Rohde M."/>
            <person name="Jarek M."/>
            <person name="Friedl T."/>
            <person name="Seufert S."/>
            <person name="Schumacher M."/>
            <person name="Overmann J."/>
            <person name="Neumann-Schaal M."/>
            <person name="Petersen J."/>
        </authorList>
    </citation>
    <scope>NUCLEOTIDE SEQUENCE [LARGE SCALE GENOMIC DNA]</scope>
    <source>
        <strain evidence="5">PCC 7102</strain>
    </source>
</reference>
<proteinExistence type="inferred from homology"/>